<gene>
    <name evidence="1" type="ORF">GCM10023186_29960</name>
</gene>
<evidence type="ECO:0000313" key="1">
    <source>
        <dbReference type="EMBL" id="GAA4385961.1"/>
    </source>
</evidence>
<dbReference type="Proteomes" id="UP001500454">
    <property type="component" value="Unassembled WGS sequence"/>
</dbReference>
<proteinExistence type="predicted"/>
<sequence>MNIDSFPFSVTFVDGASYSSPEQMYRIAADFADPNLSSYKMLFDGCSSEGLISLVDVVALIIEENSPNLFDHMDFDEEEYMLNMHVDSDRALQGFLALVGPVFRDMDLLTGYVHTVAAR</sequence>
<organism evidence="1 2">
    <name type="scientific">Hymenobacter koreensis</name>
    <dbReference type="NCBI Taxonomy" id="1084523"/>
    <lineage>
        <taxon>Bacteria</taxon>
        <taxon>Pseudomonadati</taxon>
        <taxon>Bacteroidota</taxon>
        <taxon>Cytophagia</taxon>
        <taxon>Cytophagales</taxon>
        <taxon>Hymenobacteraceae</taxon>
        <taxon>Hymenobacter</taxon>
    </lineage>
</organism>
<comment type="caution">
    <text evidence="1">The sequence shown here is derived from an EMBL/GenBank/DDBJ whole genome shotgun (WGS) entry which is preliminary data.</text>
</comment>
<reference evidence="2" key="1">
    <citation type="journal article" date="2019" name="Int. J. Syst. Evol. Microbiol.">
        <title>The Global Catalogue of Microorganisms (GCM) 10K type strain sequencing project: providing services to taxonomists for standard genome sequencing and annotation.</title>
        <authorList>
            <consortium name="The Broad Institute Genomics Platform"/>
            <consortium name="The Broad Institute Genome Sequencing Center for Infectious Disease"/>
            <person name="Wu L."/>
            <person name="Ma J."/>
        </authorList>
    </citation>
    <scope>NUCLEOTIDE SEQUENCE [LARGE SCALE GENOMIC DNA]</scope>
    <source>
        <strain evidence="2">JCM 17924</strain>
    </source>
</reference>
<evidence type="ECO:0000313" key="2">
    <source>
        <dbReference type="Proteomes" id="UP001500454"/>
    </source>
</evidence>
<accession>A0ABP8J6K8</accession>
<dbReference type="RefSeq" id="WP_345225553.1">
    <property type="nucleotide sequence ID" value="NZ_BAABHA010000010.1"/>
</dbReference>
<protein>
    <submittedName>
        <fullName evidence="1">Uncharacterized protein</fullName>
    </submittedName>
</protein>
<keyword evidence="2" id="KW-1185">Reference proteome</keyword>
<dbReference type="EMBL" id="BAABHA010000010">
    <property type="protein sequence ID" value="GAA4385961.1"/>
    <property type="molecule type" value="Genomic_DNA"/>
</dbReference>
<name>A0ABP8J6K8_9BACT</name>